<keyword evidence="5" id="KW-0256">Endoplasmic reticulum</keyword>
<feature type="non-terminal residue" evidence="9">
    <location>
        <position position="76"/>
    </location>
</feature>
<evidence type="ECO:0000313" key="9">
    <source>
        <dbReference type="EMBL" id="CAD7654328.1"/>
    </source>
</evidence>
<dbReference type="GO" id="GO:0005773">
    <property type="term" value="C:vacuole"/>
    <property type="evidence" value="ECO:0007669"/>
    <property type="project" value="GOC"/>
</dbReference>
<evidence type="ECO:0000256" key="4">
    <source>
        <dbReference type="ARBA" id="ARBA00022692"/>
    </source>
</evidence>
<dbReference type="EMBL" id="CAJPVJ010007814">
    <property type="protein sequence ID" value="CAG2171515.1"/>
    <property type="molecule type" value="Genomic_DNA"/>
</dbReference>
<sequence>IDRHLKDLIILTTGVQTLSLVSNYIWILWLFAPGRALYMLWVNILGPWFFQQPDQQQVDADDKKQKKLDRRMRRMQ</sequence>
<protein>
    <recommendedName>
        <fullName evidence="3">Transmembrane protein 208</fullName>
    </recommendedName>
</protein>
<evidence type="ECO:0000313" key="10">
    <source>
        <dbReference type="Proteomes" id="UP000728032"/>
    </source>
</evidence>
<feature type="compositionally biased region" description="Basic residues" evidence="8">
    <location>
        <begin position="65"/>
        <end position="76"/>
    </location>
</feature>
<evidence type="ECO:0000256" key="1">
    <source>
        <dbReference type="ARBA" id="ARBA00004477"/>
    </source>
</evidence>
<dbReference type="PANTHER" id="PTHR13505:SF7">
    <property type="entry name" value="TRANSMEMBRANE PROTEIN 208"/>
    <property type="match status" value="1"/>
</dbReference>
<organism evidence="9">
    <name type="scientific">Oppiella nova</name>
    <dbReference type="NCBI Taxonomy" id="334625"/>
    <lineage>
        <taxon>Eukaryota</taxon>
        <taxon>Metazoa</taxon>
        <taxon>Ecdysozoa</taxon>
        <taxon>Arthropoda</taxon>
        <taxon>Chelicerata</taxon>
        <taxon>Arachnida</taxon>
        <taxon>Acari</taxon>
        <taxon>Acariformes</taxon>
        <taxon>Sarcoptiformes</taxon>
        <taxon>Oribatida</taxon>
        <taxon>Brachypylina</taxon>
        <taxon>Oppioidea</taxon>
        <taxon>Oppiidae</taxon>
        <taxon>Oppiella</taxon>
    </lineage>
</organism>
<evidence type="ECO:0000256" key="2">
    <source>
        <dbReference type="ARBA" id="ARBA00009950"/>
    </source>
</evidence>
<keyword evidence="6" id="KW-1133">Transmembrane helix</keyword>
<keyword evidence="10" id="KW-1185">Reference proteome</keyword>
<evidence type="ECO:0000256" key="7">
    <source>
        <dbReference type="ARBA" id="ARBA00023136"/>
    </source>
</evidence>
<evidence type="ECO:0000256" key="5">
    <source>
        <dbReference type="ARBA" id="ARBA00022824"/>
    </source>
</evidence>
<dbReference type="Pfam" id="PF05620">
    <property type="entry name" value="TMEM208_SND2"/>
    <property type="match status" value="1"/>
</dbReference>
<reference evidence="9" key="1">
    <citation type="submission" date="2020-11" db="EMBL/GenBank/DDBJ databases">
        <authorList>
            <person name="Tran Van P."/>
        </authorList>
    </citation>
    <scope>NUCLEOTIDE SEQUENCE</scope>
</reference>
<comment type="subcellular location">
    <subcellularLocation>
        <location evidence="1">Endoplasmic reticulum membrane</location>
        <topology evidence="1">Multi-pass membrane protein</topology>
    </subcellularLocation>
</comment>
<comment type="similarity">
    <text evidence="2">Belongs to the TMEM208 family.</text>
</comment>
<dbReference type="InterPro" id="IPR008506">
    <property type="entry name" value="SND2/TMEM208"/>
</dbReference>
<proteinExistence type="inferred from homology"/>
<evidence type="ECO:0000256" key="3">
    <source>
        <dbReference type="ARBA" id="ARBA00015033"/>
    </source>
</evidence>
<dbReference type="GO" id="GO:0005789">
    <property type="term" value="C:endoplasmic reticulum membrane"/>
    <property type="evidence" value="ECO:0007669"/>
    <property type="project" value="UniProtKB-SubCell"/>
</dbReference>
<gene>
    <name evidence="9" type="ORF">ONB1V03_LOCUS10975</name>
</gene>
<dbReference type="EMBL" id="OC922639">
    <property type="protein sequence ID" value="CAD7654328.1"/>
    <property type="molecule type" value="Genomic_DNA"/>
</dbReference>
<evidence type="ECO:0000256" key="8">
    <source>
        <dbReference type="SAM" id="MobiDB-lite"/>
    </source>
</evidence>
<evidence type="ECO:0000256" key="6">
    <source>
        <dbReference type="ARBA" id="ARBA00022989"/>
    </source>
</evidence>
<keyword evidence="4" id="KW-0812">Transmembrane</keyword>
<dbReference type="Proteomes" id="UP000728032">
    <property type="component" value="Unassembled WGS sequence"/>
</dbReference>
<dbReference type="GO" id="GO:0006624">
    <property type="term" value="P:vacuolar protein processing"/>
    <property type="evidence" value="ECO:0007669"/>
    <property type="project" value="TreeGrafter"/>
</dbReference>
<dbReference type="AlphaFoldDB" id="A0A7R9M6Q2"/>
<accession>A0A7R9M6Q2</accession>
<name>A0A7R9M6Q2_9ACAR</name>
<feature type="region of interest" description="Disordered" evidence="8">
    <location>
        <begin position="56"/>
        <end position="76"/>
    </location>
</feature>
<dbReference type="PANTHER" id="PTHR13505">
    <property type="entry name" value="TRANSMEMBRANE PROTEIN 208"/>
    <property type="match status" value="1"/>
</dbReference>
<keyword evidence="7" id="KW-0472">Membrane</keyword>
<dbReference type="OrthoDB" id="10012212at2759"/>